<name>G2KT09_MICAA</name>
<dbReference type="Proteomes" id="UP000009286">
    <property type="component" value="Chromosome"/>
</dbReference>
<dbReference type="RefSeq" id="WP_014103377.1">
    <property type="nucleotide sequence ID" value="NC_016026.1"/>
</dbReference>
<dbReference type="HOGENOM" id="CLU_1076936_0_0_5"/>
<sequence length="258" mass="28707">MSVDNLLTPEDESKMDAENAGAMNASVTDPARPAGLPDKFWDVEKRAVRVEALVQSYLALEKKLSTMIALPGEGEDRSRIHRALGVPDTPDAYNVRCDHGLFTADADLNKRMHERGFTPDQVQMVYDLAAEKMVPMILEIAEEFKADREVDRLISAFGGPERWAEISRQLLSYGRKNLPPDVLNNLSSSFEGVMALYRMMQGGESALDHVGGKDASGLAPDENALRSMMRDPKYWRDRDPSTIAQVTQGFQRIYGGTE</sequence>
<keyword evidence="2" id="KW-1185">Reference proteome</keyword>
<dbReference type="eggNOG" id="ENOG502ZCM8">
    <property type="taxonomic scope" value="Bacteria"/>
</dbReference>
<dbReference type="AlphaFoldDB" id="G2KT09"/>
<dbReference type="KEGG" id="mai:MICA_1843"/>
<accession>G2KT09</accession>
<dbReference type="STRING" id="856793.MICA_1843"/>
<dbReference type="OrthoDB" id="7347988at2"/>
<dbReference type="EMBL" id="CP002382">
    <property type="protein sequence ID" value="AEP10154.1"/>
    <property type="molecule type" value="Genomic_DNA"/>
</dbReference>
<proteinExistence type="predicted"/>
<gene>
    <name evidence="1" type="ordered locus">MICA_1843</name>
</gene>
<organism evidence="1 2">
    <name type="scientific">Micavibrio aeruginosavorus (strain ARL-13)</name>
    <dbReference type="NCBI Taxonomy" id="856793"/>
    <lineage>
        <taxon>Bacteria</taxon>
        <taxon>Pseudomonadati</taxon>
        <taxon>Bdellovibrionota</taxon>
        <taxon>Bdellovibrionia</taxon>
        <taxon>Bdellovibrionales</taxon>
        <taxon>Pseudobdellovibrionaceae</taxon>
        <taxon>Micavibrio</taxon>
    </lineage>
</organism>
<dbReference type="Pfam" id="PF05396">
    <property type="entry name" value="Phage_T7_Capsid"/>
    <property type="match status" value="1"/>
</dbReference>
<dbReference type="InterPro" id="IPR008768">
    <property type="entry name" value="Gp9-like"/>
</dbReference>
<protein>
    <submittedName>
        <fullName evidence="1">Uncharacterized protein</fullName>
    </submittedName>
</protein>
<evidence type="ECO:0000313" key="2">
    <source>
        <dbReference type="Proteomes" id="UP000009286"/>
    </source>
</evidence>
<evidence type="ECO:0000313" key="1">
    <source>
        <dbReference type="EMBL" id="AEP10154.1"/>
    </source>
</evidence>
<reference evidence="1 2" key="1">
    <citation type="journal article" date="2011" name="BMC Genomics">
        <title>Genomic insights into an obligate epibiotic bacterial predator: Micavibrio aeruginosavorus ARL-13.</title>
        <authorList>
            <person name="Wang Z."/>
            <person name="Kadouri D."/>
            <person name="Wu M."/>
        </authorList>
    </citation>
    <scope>NUCLEOTIDE SEQUENCE [LARGE SCALE GENOMIC DNA]</scope>
    <source>
        <strain evidence="1 2">ARL-13</strain>
    </source>
</reference>